<dbReference type="CDD" id="cd00207">
    <property type="entry name" value="fer2"/>
    <property type="match status" value="1"/>
</dbReference>
<comment type="caution">
    <text evidence="3">The sequence shown here is derived from an EMBL/GenBank/DDBJ whole genome shotgun (WGS) entry which is preliminary data.</text>
</comment>
<sequence>MRILDHPILGKQKPGRVVNITVDGKKIKAKEGEMIIAALLAAGIKINRFTDKYKQPRGLFCGIGQCTDCVMTVNGVPNTRTCITPVEEGMVIETQYGKGKWEEKN</sequence>
<protein>
    <submittedName>
        <fullName evidence="3">(2Fe-2S)-binding protein</fullName>
    </submittedName>
</protein>
<gene>
    <name evidence="3" type="ORF">ENL39_04175</name>
</gene>
<dbReference type="InterPro" id="IPR001041">
    <property type="entry name" value="2Fe-2S_ferredoxin-type"/>
</dbReference>
<evidence type="ECO:0000256" key="1">
    <source>
        <dbReference type="ARBA" id="ARBA00023002"/>
    </source>
</evidence>
<dbReference type="GO" id="GO:0051536">
    <property type="term" value="F:iron-sulfur cluster binding"/>
    <property type="evidence" value="ECO:0007669"/>
    <property type="project" value="InterPro"/>
</dbReference>
<dbReference type="AlphaFoldDB" id="A0A7V5HZ88"/>
<accession>A0A7V5HZ88</accession>
<dbReference type="Pfam" id="PF13510">
    <property type="entry name" value="Fer2_4"/>
    <property type="match status" value="1"/>
</dbReference>
<dbReference type="InterPro" id="IPR036010">
    <property type="entry name" value="2Fe-2S_ferredoxin-like_sf"/>
</dbReference>
<dbReference type="SUPFAM" id="SSF54292">
    <property type="entry name" value="2Fe-2S ferredoxin-like"/>
    <property type="match status" value="1"/>
</dbReference>
<dbReference type="EMBL" id="DRTT01000115">
    <property type="protein sequence ID" value="HHF98665.1"/>
    <property type="molecule type" value="Genomic_DNA"/>
</dbReference>
<dbReference type="PROSITE" id="PS51085">
    <property type="entry name" value="2FE2S_FER_2"/>
    <property type="match status" value="1"/>
</dbReference>
<feature type="domain" description="2Fe-2S ferredoxin-type" evidence="2">
    <location>
        <begin position="16"/>
        <end position="98"/>
    </location>
</feature>
<dbReference type="InterPro" id="IPR042204">
    <property type="entry name" value="2Fe-2S-bd_N"/>
</dbReference>
<organism evidence="3">
    <name type="scientific">Aerophobetes bacterium</name>
    <dbReference type="NCBI Taxonomy" id="2030807"/>
    <lineage>
        <taxon>Bacteria</taxon>
        <taxon>Candidatus Aerophobota</taxon>
    </lineage>
</organism>
<dbReference type="Proteomes" id="UP000886070">
    <property type="component" value="Unassembled WGS sequence"/>
</dbReference>
<dbReference type="Gene3D" id="3.10.20.440">
    <property type="entry name" value="2Fe-2S iron-sulphur cluster binding domain, sarcosine oxidase, alpha subunit, N-terminal domain"/>
    <property type="match status" value="1"/>
</dbReference>
<evidence type="ECO:0000259" key="2">
    <source>
        <dbReference type="PROSITE" id="PS51085"/>
    </source>
</evidence>
<name>A0A7V5HZ88_UNCAE</name>
<keyword evidence="1" id="KW-0560">Oxidoreductase</keyword>
<reference evidence="3" key="1">
    <citation type="journal article" date="2020" name="mSystems">
        <title>Genome- and Community-Level Interaction Insights into Carbon Utilization and Element Cycling Functions of Hydrothermarchaeota in Hydrothermal Sediment.</title>
        <authorList>
            <person name="Zhou Z."/>
            <person name="Liu Y."/>
            <person name="Xu W."/>
            <person name="Pan J."/>
            <person name="Luo Z.H."/>
            <person name="Li M."/>
        </authorList>
    </citation>
    <scope>NUCLEOTIDE SEQUENCE [LARGE SCALE GENOMIC DNA]</scope>
    <source>
        <strain evidence="3">HyVt-92</strain>
    </source>
</reference>
<evidence type="ECO:0000313" key="3">
    <source>
        <dbReference type="EMBL" id="HHF98665.1"/>
    </source>
</evidence>
<proteinExistence type="predicted"/>
<dbReference type="GO" id="GO:0016491">
    <property type="term" value="F:oxidoreductase activity"/>
    <property type="evidence" value="ECO:0007669"/>
    <property type="project" value="UniProtKB-KW"/>
</dbReference>